<evidence type="ECO:0000313" key="2">
    <source>
        <dbReference type="Proteomes" id="UP000035009"/>
    </source>
</evidence>
<dbReference type="Proteomes" id="UP000035009">
    <property type="component" value="Unassembled WGS sequence"/>
</dbReference>
<organism evidence="1 2">
    <name type="scientific">Gordonia malaquae NBRC 108250</name>
    <dbReference type="NCBI Taxonomy" id="1223542"/>
    <lineage>
        <taxon>Bacteria</taxon>
        <taxon>Bacillati</taxon>
        <taxon>Actinomycetota</taxon>
        <taxon>Actinomycetes</taxon>
        <taxon>Mycobacteriales</taxon>
        <taxon>Gordoniaceae</taxon>
        <taxon>Gordonia</taxon>
    </lineage>
</organism>
<dbReference type="AlphaFoldDB" id="M3VHF6"/>
<evidence type="ECO:0008006" key="3">
    <source>
        <dbReference type="Google" id="ProtNLM"/>
    </source>
</evidence>
<accession>M3VHF6</accession>
<dbReference type="Gene3D" id="3.30.530.20">
    <property type="match status" value="1"/>
</dbReference>
<evidence type="ECO:0000313" key="1">
    <source>
        <dbReference type="EMBL" id="GAC81889.1"/>
    </source>
</evidence>
<keyword evidence="2" id="KW-1185">Reference proteome</keyword>
<dbReference type="OrthoDB" id="3371087at2"/>
<dbReference type="InterPro" id="IPR023393">
    <property type="entry name" value="START-like_dom_sf"/>
</dbReference>
<dbReference type="SUPFAM" id="SSF55961">
    <property type="entry name" value="Bet v1-like"/>
    <property type="match status" value="1"/>
</dbReference>
<dbReference type="STRING" id="410332.SAMN04488550_4068"/>
<dbReference type="InterPro" id="IPR019587">
    <property type="entry name" value="Polyketide_cyclase/dehydratase"/>
</dbReference>
<sequence length="145" mass="16051">MIEMQQTVSTEASAVAVFDYLSDFTNAEQWDPNAVAVKTLSGDGRVGTRYRVESKFAGRTTTLDYELTDVEPHSLIRLRGEKKSITAVDTITVVEVGDRTEVTYAVAFDFHGALGLLEPLLRLAVRRLFTDGAEGLSRELSRLTH</sequence>
<reference evidence="1 2" key="1">
    <citation type="submission" date="2013-02" db="EMBL/GenBank/DDBJ databases">
        <title>Whole genome shotgun sequence of Gordonia malaquae NBRC 108250.</title>
        <authorList>
            <person name="Yoshida I."/>
            <person name="Hosoyama A."/>
            <person name="Tsuchikane K."/>
            <person name="Ando Y."/>
            <person name="Baba S."/>
            <person name="Ohji S."/>
            <person name="Hamada M."/>
            <person name="Tamura T."/>
            <person name="Yamazoe A."/>
            <person name="Yamazaki S."/>
            <person name="Fujita N."/>
        </authorList>
    </citation>
    <scope>NUCLEOTIDE SEQUENCE [LARGE SCALE GENOMIC DNA]</scope>
    <source>
        <strain evidence="1 2">NBRC 108250</strain>
    </source>
</reference>
<gene>
    <name evidence="1" type="ORF">GM1_049_00190</name>
</gene>
<proteinExistence type="predicted"/>
<dbReference type="EMBL" id="BAOP01000049">
    <property type="protein sequence ID" value="GAC81889.1"/>
    <property type="molecule type" value="Genomic_DNA"/>
</dbReference>
<dbReference type="Pfam" id="PF10604">
    <property type="entry name" value="Polyketide_cyc2"/>
    <property type="match status" value="1"/>
</dbReference>
<name>M3VHF6_GORML</name>
<comment type="caution">
    <text evidence="1">The sequence shown here is derived from an EMBL/GenBank/DDBJ whole genome shotgun (WGS) entry which is preliminary data.</text>
</comment>
<dbReference type="eggNOG" id="COG3427">
    <property type="taxonomic scope" value="Bacteria"/>
</dbReference>
<protein>
    <recommendedName>
        <fullName evidence="3">Polyketide cyclase/dehydrase</fullName>
    </recommendedName>
</protein>
<dbReference type="RefSeq" id="WP_008382008.1">
    <property type="nucleotide sequence ID" value="NZ_BAOP01000049.1"/>
</dbReference>